<accession>A0AAN7UXG1</accession>
<reference evidence="3 4" key="1">
    <citation type="submission" date="2023-10" db="EMBL/GenBank/DDBJ databases">
        <title>Draft genome sequence of Xylaria bambusicola isolate GMP-LS, the root and basal stem rot pathogen of sugarcane in Indonesia.</title>
        <authorList>
            <person name="Selvaraj P."/>
            <person name="Muralishankar V."/>
            <person name="Muruganantham S."/>
            <person name="Sp S."/>
            <person name="Haryani S."/>
            <person name="Lau K.J.X."/>
            <person name="Naqvi N.I."/>
        </authorList>
    </citation>
    <scope>NUCLEOTIDE SEQUENCE [LARGE SCALE GENOMIC DNA]</scope>
    <source>
        <strain evidence="3">GMP-LS</strain>
    </source>
</reference>
<name>A0AAN7UXG1_9PEZI</name>
<dbReference type="GO" id="GO:0005524">
    <property type="term" value="F:ATP binding"/>
    <property type="evidence" value="ECO:0007669"/>
    <property type="project" value="UniProtKB-UniRule"/>
</dbReference>
<feature type="domain" description="Protein kinase" evidence="2">
    <location>
        <begin position="22"/>
        <end position="388"/>
    </location>
</feature>
<dbReference type="Gene3D" id="1.10.510.10">
    <property type="entry name" value="Transferase(Phosphotransferase) domain 1"/>
    <property type="match status" value="1"/>
</dbReference>
<proteinExistence type="predicted"/>
<protein>
    <recommendedName>
        <fullName evidence="2">Protein kinase domain-containing protein</fullName>
    </recommendedName>
</protein>
<dbReference type="Proteomes" id="UP001305414">
    <property type="component" value="Unassembled WGS sequence"/>
</dbReference>
<dbReference type="EMBL" id="JAWHQM010000066">
    <property type="protein sequence ID" value="KAK5636279.1"/>
    <property type="molecule type" value="Genomic_DNA"/>
</dbReference>
<evidence type="ECO:0000313" key="3">
    <source>
        <dbReference type="EMBL" id="KAK5636279.1"/>
    </source>
</evidence>
<feature type="binding site" evidence="1">
    <location>
        <position position="55"/>
    </location>
    <ligand>
        <name>ATP</name>
        <dbReference type="ChEBI" id="CHEBI:30616"/>
    </ligand>
</feature>
<gene>
    <name evidence="3" type="ORF">RRF57_011991</name>
</gene>
<keyword evidence="4" id="KW-1185">Reference proteome</keyword>
<evidence type="ECO:0000256" key="1">
    <source>
        <dbReference type="PROSITE-ProRule" id="PRU10141"/>
    </source>
</evidence>
<dbReference type="PROSITE" id="PS00107">
    <property type="entry name" value="PROTEIN_KINASE_ATP"/>
    <property type="match status" value="1"/>
</dbReference>
<evidence type="ECO:0000259" key="2">
    <source>
        <dbReference type="PROSITE" id="PS50011"/>
    </source>
</evidence>
<keyword evidence="1" id="KW-0547">Nucleotide-binding</keyword>
<dbReference type="AlphaFoldDB" id="A0AAN7UXG1"/>
<dbReference type="SUPFAM" id="SSF56112">
    <property type="entry name" value="Protein kinase-like (PK-like)"/>
    <property type="match status" value="1"/>
</dbReference>
<organism evidence="3 4">
    <name type="scientific">Xylaria bambusicola</name>
    <dbReference type="NCBI Taxonomy" id="326684"/>
    <lineage>
        <taxon>Eukaryota</taxon>
        <taxon>Fungi</taxon>
        <taxon>Dikarya</taxon>
        <taxon>Ascomycota</taxon>
        <taxon>Pezizomycotina</taxon>
        <taxon>Sordariomycetes</taxon>
        <taxon>Xylariomycetidae</taxon>
        <taxon>Xylariales</taxon>
        <taxon>Xylariaceae</taxon>
        <taxon>Xylaria</taxon>
    </lineage>
</organism>
<dbReference type="InterPro" id="IPR017441">
    <property type="entry name" value="Protein_kinase_ATP_BS"/>
</dbReference>
<dbReference type="PROSITE" id="PS50011">
    <property type="entry name" value="PROTEIN_KINASE_DOM"/>
    <property type="match status" value="1"/>
</dbReference>
<dbReference type="GO" id="GO:0004672">
    <property type="term" value="F:protein kinase activity"/>
    <property type="evidence" value="ECO:0007669"/>
    <property type="project" value="InterPro"/>
</dbReference>
<dbReference type="InterPro" id="IPR000719">
    <property type="entry name" value="Prot_kinase_dom"/>
</dbReference>
<keyword evidence="1" id="KW-0067">ATP-binding</keyword>
<evidence type="ECO:0000313" key="4">
    <source>
        <dbReference type="Proteomes" id="UP001305414"/>
    </source>
</evidence>
<dbReference type="InterPro" id="IPR011009">
    <property type="entry name" value="Kinase-like_dom_sf"/>
</dbReference>
<sequence length="388" mass="43678">MEQKARILSQTIQGYFATSSYWEYEKSLGHGGYGVAILLRQKAEFGPHTQRIALKVALPKAVEELRSEIKWLKARLTITQNQQQQVHGSKHIVRIIASCDKPSQPDWDTEPQVQEQQPLPPQTAFNSLAQLEGPVLALEYIENDSLLSCFWRMQEDDIHMPNRMLWALFLCLIRACIGMAYPVGSPIGTEPILETIPRDGRPAGPITHNDIAIRNVMLGTGDDLGEHHIGHIFKLIDFGQADDTAGPVLGPTRNLRAVAELVAFMINMADINTRRTKIYKGKLTLAGDILPQYWGNPYEWLDPDLAGLIAECMYEDLRNQPTLEGALRRAADAVMNKRPGSYPEPGEETNDVIKRFVQRFVLDHRIVVSLTNDAGLVDIFSMLQIRYN</sequence>
<comment type="caution">
    <text evidence="3">The sequence shown here is derived from an EMBL/GenBank/DDBJ whole genome shotgun (WGS) entry which is preliminary data.</text>
</comment>